<dbReference type="EMBL" id="BQNB010018489">
    <property type="protein sequence ID" value="GJT74992.1"/>
    <property type="molecule type" value="Genomic_DNA"/>
</dbReference>
<organism evidence="1 2">
    <name type="scientific">Tanacetum coccineum</name>
    <dbReference type="NCBI Taxonomy" id="301880"/>
    <lineage>
        <taxon>Eukaryota</taxon>
        <taxon>Viridiplantae</taxon>
        <taxon>Streptophyta</taxon>
        <taxon>Embryophyta</taxon>
        <taxon>Tracheophyta</taxon>
        <taxon>Spermatophyta</taxon>
        <taxon>Magnoliopsida</taxon>
        <taxon>eudicotyledons</taxon>
        <taxon>Gunneridae</taxon>
        <taxon>Pentapetalae</taxon>
        <taxon>asterids</taxon>
        <taxon>campanulids</taxon>
        <taxon>Asterales</taxon>
        <taxon>Asteraceae</taxon>
        <taxon>Asteroideae</taxon>
        <taxon>Anthemideae</taxon>
        <taxon>Anthemidinae</taxon>
        <taxon>Tanacetum</taxon>
    </lineage>
</organism>
<evidence type="ECO:0000313" key="2">
    <source>
        <dbReference type="Proteomes" id="UP001151760"/>
    </source>
</evidence>
<sequence>MPAPFIKSQQCKLNNKLGFTFSFKFGISGLLLHMVTTLADKIRELLEYMDVHDNDASESSQLSWRKIVYVGEVGYSTSLSMVCVKYSAYVRRIVADFLHKIVQATSKFQNLLKIEMLVWGKLIQKLCQKGVYEESFSRHAAWIEGKLI</sequence>
<name>A0ABQ5GJC1_9ASTR</name>
<comment type="caution">
    <text evidence="1">The sequence shown here is derived from an EMBL/GenBank/DDBJ whole genome shotgun (WGS) entry which is preliminary data.</text>
</comment>
<evidence type="ECO:0000313" key="1">
    <source>
        <dbReference type="EMBL" id="GJT74992.1"/>
    </source>
</evidence>
<reference evidence="1" key="2">
    <citation type="submission" date="2022-01" db="EMBL/GenBank/DDBJ databases">
        <authorList>
            <person name="Yamashiro T."/>
            <person name="Shiraishi A."/>
            <person name="Satake H."/>
            <person name="Nakayama K."/>
        </authorList>
    </citation>
    <scope>NUCLEOTIDE SEQUENCE</scope>
</reference>
<proteinExistence type="predicted"/>
<reference evidence="1" key="1">
    <citation type="journal article" date="2022" name="Int. J. Mol. Sci.">
        <title>Draft Genome of Tanacetum Coccineum: Genomic Comparison of Closely Related Tanacetum-Family Plants.</title>
        <authorList>
            <person name="Yamashiro T."/>
            <person name="Shiraishi A."/>
            <person name="Nakayama K."/>
            <person name="Satake H."/>
        </authorList>
    </citation>
    <scope>NUCLEOTIDE SEQUENCE</scope>
</reference>
<gene>
    <name evidence="1" type="ORF">Tco_1041717</name>
</gene>
<dbReference type="Proteomes" id="UP001151760">
    <property type="component" value="Unassembled WGS sequence"/>
</dbReference>
<keyword evidence="2" id="KW-1185">Reference proteome</keyword>
<accession>A0ABQ5GJC1</accession>
<protein>
    <submittedName>
        <fullName evidence="1">Uncharacterized protein</fullName>
    </submittedName>
</protein>